<protein>
    <submittedName>
        <fullName evidence="2">Uncharacterized protein</fullName>
    </submittedName>
</protein>
<feature type="transmembrane region" description="Helical" evidence="1">
    <location>
        <begin position="56"/>
        <end position="76"/>
    </location>
</feature>
<proteinExistence type="predicted"/>
<evidence type="ECO:0000313" key="3">
    <source>
        <dbReference type="Proteomes" id="UP000322077"/>
    </source>
</evidence>
<name>A0A5D9C7L6_9SPHN</name>
<keyword evidence="1" id="KW-0812">Transmembrane</keyword>
<dbReference type="Proteomes" id="UP000322077">
    <property type="component" value="Unassembled WGS sequence"/>
</dbReference>
<keyword evidence="1" id="KW-1133">Transmembrane helix</keyword>
<gene>
    <name evidence="2" type="ORF">FYJ91_05750</name>
</gene>
<sequence length="77" mass="8560">MLKSLSPIVRRTAIHLLPPPIAWLCAIWFVRQVVTYVLPIPIMWWLLALCGCPSEVAIALACVFAGGFWVILLATLD</sequence>
<dbReference type="AlphaFoldDB" id="A0A5D9C7L6"/>
<keyword evidence="3" id="KW-1185">Reference proteome</keyword>
<accession>A0A5D9C7L6</accession>
<evidence type="ECO:0000313" key="2">
    <source>
        <dbReference type="EMBL" id="TZG27132.1"/>
    </source>
</evidence>
<organism evidence="2 3">
    <name type="scientific">Sphingomonas montanisoli</name>
    <dbReference type="NCBI Taxonomy" id="2606412"/>
    <lineage>
        <taxon>Bacteria</taxon>
        <taxon>Pseudomonadati</taxon>
        <taxon>Pseudomonadota</taxon>
        <taxon>Alphaproteobacteria</taxon>
        <taxon>Sphingomonadales</taxon>
        <taxon>Sphingomonadaceae</taxon>
        <taxon>Sphingomonas</taxon>
    </lineage>
</organism>
<dbReference type="EMBL" id="VTOU01000002">
    <property type="protein sequence ID" value="TZG27132.1"/>
    <property type="molecule type" value="Genomic_DNA"/>
</dbReference>
<feature type="transmembrane region" description="Helical" evidence="1">
    <location>
        <begin position="21"/>
        <end position="44"/>
    </location>
</feature>
<keyword evidence="1" id="KW-0472">Membrane</keyword>
<comment type="caution">
    <text evidence="2">The sequence shown here is derived from an EMBL/GenBank/DDBJ whole genome shotgun (WGS) entry which is preliminary data.</text>
</comment>
<evidence type="ECO:0000256" key="1">
    <source>
        <dbReference type="SAM" id="Phobius"/>
    </source>
</evidence>
<reference evidence="2 3" key="1">
    <citation type="submission" date="2019-08" db="EMBL/GenBank/DDBJ databases">
        <authorList>
            <person name="Wang G."/>
            <person name="Xu Z."/>
        </authorList>
    </citation>
    <scope>NUCLEOTIDE SEQUENCE [LARGE SCALE GENOMIC DNA]</scope>
    <source>
        <strain evidence="2 3">ZX</strain>
    </source>
</reference>